<proteinExistence type="predicted"/>
<evidence type="ECO:0000313" key="1">
    <source>
        <dbReference type="EMBL" id="GGD03431.1"/>
    </source>
</evidence>
<dbReference type="Proteomes" id="UP000630615">
    <property type="component" value="Unassembled WGS sequence"/>
</dbReference>
<reference evidence="2" key="1">
    <citation type="journal article" date="2019" name="Int. J. Syst. Evol. Microbiol.">
        <title>The Global Catalogue of Microorganisms (GCM) 10K type strain sequencing project: providing services to taxonomists for standard genome sequencing and annotation.</title>
        <authorList>
            <consortium name="The Broad Institute Genomics Platform"/>
            <consortium name="The Broad Institute Genome Sequencing Center for Infectious Disease"/>
            <person name="Wu L."/>
            <person name="Ma J."/>
        </authorList>
    </citation>
    <scope>NUCLEOTIDE SEQUENCE [LARGE SCALE GENOMIC DNA]</scope>
    <source>
        <strain evidence="2">CGMCC 1.15942</strain>
    </source>
</reference>
<gene>
    <name evidence="1" type="ORF">GCM10011573_36110</name>
</gene>
<organism evidence="1 2">
    <name type="scientific">Enterococcus wangshanyuanii</name>
    <dbReference type="NCBI Taxonomy" id="2005703"/>
    <lineage>
        <taxon>Bacteria</taxon>
        <taxon>Bacillati</taxon>
        <taxon>Bacillota</taxon>
        <taxon>Bacilli</taxon>
        <taxon>Lactobacillales</taxon>
        <taxon>Enterococcaceae</taxon>
        <taxon>Enterococcus</taxon>
    </lineage>
</organism>
<dbReference type="EMBL" id="BMKI01000015">
    <property type="protein sequence ID" value="GGD03431.1"/>
    <property type="molecule type" value="Genomic_DNA"/>
</dbReference>
<dbReference type="RefSeq" id="WP_088272025.1">
    <property type="nucleotide sequence ID" value="NZ_BMKI01000015.1"/>
</dbReference>
<keyword evidence="2" id="KW-1185">Reference proteome</keyword>
<protein>
    <recommendedName>
        <fullName evidence="3">ParB/Sulfiredoxin domain-containing protein</fullName>
    </recommendedName>
</protein>
<name>A0ABQ1PTA7_9ENTE</name>
<comment type="caution">
    <text evidence="1">The sequence shown here is derived from an EMBL/GenBank/DDBJ whole genome shotgun (WGS) entry which is preliminary data.</text>
</comment>
<evidence type="ECO:0008006" key="3">
    <source>
        <dbReference type="Google" id="ProtNLM"/>
    </source>
</evidence>
<accession>A0ABQ1PTA7</accession>
<evidence type="ECO:0000313" key="2">
    <source>
        <dbReference type="Proteomes" id="UP000630615"/>
    </source>
</evidence>
<sequence>MEDCRNNLWEKIVNMGLENYLLSKGVTEESIKRSKDEMSLDERDLYYYYNDKNQVVNDRLVPVKDIVGVSRVVDFSWFDILNYSILGLAKSDYEINIEQIRFLRQLLLLEENNLDEFQKMYNQTGNISFLAFKNGNETKYFQCTDGNHRVILAKITGLETIRANKIRYYEYNSKNYKLYNIYKEAETDFINFLEETEFTVTDTDCFSGSKRIVLDYFDFNETFSRIAFYPFNLYEFERDPQSVFEMIEQMKAIQEDISSINQKAELYFRVYGIIPRKLLKVRKYLVFDEVNTKSLAKIIAIKKRLEE</sequence>